<dbReference type="EMBL" id="BMZM01000006">
    <property type="protein sequence ID" value="GHC34460.1"/>
    <property type="molecule type" value="Genomic_DNA"/>
</dbReference>
<accession>A0ABQ3FQM7</accession>
<protein>
    <submittedName>
        <fullName evidence="1">Uncharacterized protein</fullName>
    </submittedName>
</protein>
<dbReference type="RefSeq" id="WP_189520002.1">
    <property type="nucleotide sequence ID" value="NZ_BMZM01000006.1"/>
</dbReference>
<evidence type="ECO:0000313" key="1">
    <source>
        <dbReference type="EMBL" id="GHC34460.1"/>
    </source>
</evidence>
<sequence length="88" mass="10605">MPPRTIAEKWRGHAQAQAMRSQTARIGAWLIDVMQADARNGDKRLQNLLGLDYYERMMRFGINKPQTAERVWRYMIERRRLPERKTFR</sequence>
<dbReference type="Proteomes" id="UP000604243">
    <property type="component" value="Unassembled WGS sequence"/>
</dbReference>
<organism evidence="1 2">
    <name type="scientific">Kushneria pakistanensis</name>
    <dbReference type="NCBI Taxonomy" id="1508770"/>
    <lineage>
        <taxon>Bacteria</taxon>
        <taxon>Pseudomonadati</taxon>
        <taxon>Pseudomonadota</taxon>
        <taxon>Gammaproteobacteria</taxon>
        <taxon>Oceanospirillales</taxon>
        <taxon>Halomonadaceae</taxon>
        <taxon>Kushneria</taxon>
    </lineage>
</organism>
<proteinExistence type="predicted"/>
<comment type="caution">
    <text evidence="1">The sequence shown here is derived from an EMBL/GenBank/DDBJ whole genome shotgun (WGS) entry which is preliminary data.</text>
</comment>
<evidence type="ECO:0000313" key="2">
    <source>
        <dbReference type="Proteomes" id="UP000604243"/>
    </source>
</evidence>
<reference evidence="2" key="1">
    <citation type="journal article" date="2019" name="Int. J. Syst. Evol. Microbiol.">
        <title>The Global Catalogue of Microorganisms (GCM) 10K type strain sequencing project: providing services to taxonomists for standard genome sequencing and annotation.</title>
        <authorList>
            <consortium name="The Broad Institute Genomics Platform"/>
            <consortium name="The Broad Institute Genome Sequencing Center for Infectious Disease"/>
            <person name="Wu L."/>
            <person name="Ma J."/>
        </authorList>
    </citation>
    <scope>NUCLEOTIDE SEQUENCE [LARGE SCALE GENOMIC DNA]</scope>
    <source>
        <strain evidence="2">KCTC 42082</strain>
    </source>
</reference>
<keyword evidence="2" id="KW-1185">Reference proteome</keyword>
<name>A0ABQ3FQM7_9GAMM</name>
<gene>
    <name evidence="1" type="ORF">GCM10010082_31400</name>
</gene>